<gene>
    <name evidence="3" type="primary">PKD2</name>
    <name evidence="3" type="ORF">SPIL2461_LOCUS5341</name>
</gene>
<sequence>MDDPNIPTLTLETKILLQKLKIWDKIAAGNLHNITLADVQAVFDILDPGEKGYITRSECFALTQVQNVKVSQQYLQDLCEDADKDNSGTVSAEEFLKALTTGQVAFNFLKESLGKGPKEVKQNECDRSDLLAWLKEEYETMSALYSMPTVFLLLFAYTYFITTHIDTTSAWRTGHTLHENLDTLWKVTKVPNRRGVFTQMAWTHDTWLPKYFRQDLVSDPYPGRVAVYNQIIGGSRLHKEFLQSGPCPANEENSFLFNALTGTCDRFGVKTDEDIVLPYHLDIGIHQRTIRNLTESFWFDYRTELLEYQTIFYNAHMNLITFERLQWNAQTDGFIQLYFRFESWIAEPYKSPWAVLPDILFVVILL</sequence>
<dbReference type="Gene3D" id="1.10.238.10">
    <property type="entry name" value="EF-hand"/>
    <property type="match status" value="1"/>
</dbReference>
<keyword evidence="4" id="KW-1185">Reference proteome</keyword>
<dbReference type="SMART" id="SM00054">
    <property type="entry name" value="EFh"/>
    <property type="match status" value="2"/>
</dbReference>
<evidence type="ECO:0000256" key="1">
    <source>
        <dbReference type="ARBA" id="ARBA00022837"/>
    </source>
</evidence>
<dbReference type="InterPro" id="IPR002048">
    <property type="entry name" value="EF_hand_dom"/>
</dbReference>
<evidence type="ECO:0000313" key="4">
    <source>
        <dbReference type="Proteomes" id="UP000649617"/>
    </source>
</evidence>
<dbReference type="OrthoDB" id="6572480at2759"/>
<dbReference type="EMBL" id="CAJNIZ010007515">
    <property type="protein sequence ID" value="CAE7258547.1"/>
    <property type="molecule type" value="Genomic_DNA"/>
</dbReference>
<reference evidence="3" key="1">
    <citation type="submission" date="2021-02" db="EMBL/GenBank/DDBJ databases">
        <authorList>
            <person name="Dougan E. K."/>
            <person name="Rhodes N."/>
            <person name="Thang M."/>
            <person name="Chan C."/>
        </authorList>
    </citation>
    <scope>NUCLEOTIDE SEQUENCE</scope>
</reference>
<accession>A0A812M847</accession>
<dbReference type="Proteomes" id="UP000649617">
    <property type="component" value="Unassembled WGS sequence"/>
</dbReference>
<dbReference type="CDD" id="cd00051">
    <property type="entry name" value="EFh"/>
    <property type="match status" value="1"/>
</dbReference>
<feature type="domain" description="EF-hand" evidence="2">
    <location>
        <begin position="70"/>
        <end position="105"/>
    </location>
</feature>
<dbReference type="AlphaFoldDB" id="A0A812M847"/>
<evidence type="ECO:0000313" key="3">
    <source>
        <dbReference type="EMBL" id="CAE7258547.1"/>
    </source>
</evidence>
<keyword evidence="1" id="KW-0106">Calcium</keyword>
<dbReference type="GO" id="GO:0005509">
    <property type="term" value="F:calcium ion binding"/>
    <property type="evidence" value="ECO:0007669"/>
    <property type="project" value="InterPro"/>
</dbReference>
<organism evidence="3 4">
    <name type="scientific">Symbiodinium pilosum</name>
    <name type="common">Dinoflagellate</name>
    <dbReference type="NCBI Taxonomy" id="2952"/>
    <lineage>
        <taxon>Eukaryota</taxon>
        <taxon>Sar</taxon>
        <taxon>Alveolata</taxon>
        <taxon>Dinophyceae</taxon>
        <taxon>Suessiales</taxon>
        <taxon>Symbiodiniaceae</taxon>
        <taxon>Symbiodinium</taxon>
    </lineage>
</organism>
<evidence type="ECO:0000259" key="2">
    <source>
        <dbReference type="PROSITE" id="PS50222"/>
    </source>
</evidence>
<dbReference type="InterPro" id="IPR018247">
    <property type="entry name" value="EF_Hand_1_Ca_BS"/>
</dbReference>
<comment type="caution">
    <text evidence="3">The sequence shown here is derived from an EMBL/GenBank/DDBJ whole genome shotgun (WGS) entry which is preliminary data.</text>
</comment>
<dbReference type="PROSITE" id="PS00018">
    <property type="entry name" value="EF_HAND_1"/>
    <property type="match status" value="1"/>
</dbReference>
<dbReference type="Pfam" id="PF13499">
    <property type="entry name" value="EF-hand_7"/>
    <property type="match status" value="1"/>
</dbReference>
<protein>
    <submittedName>
        <fullName evidence="3">PKD2 protein</fullName>
    </submittedName>
</protein>
<name>A0A812M847_SYMPI</name>
<dbReference type="PROSITE" id="PS50222">
    <property type="entry name" value="EF_HAND_2"/>
    <property type="match status" value="1"/>
</dbReference>
<feature type="non-terminal residue" evidence="3">
    <location>
        <position position="1"/>
    </location>
</feature>
<dbReference type="InterPro" id="IPR011992">
    <property type="entry name" value="EF-hand-dom_pair"/>
</dbReference>
<proteinExistence type="predicted"/>
<dbReference type="SUPFAM" id="SSF47473">
    <property type="entry name" value="EF-hand"/>
    <property type="match status" value="1"/>
</dbReference>